<dbReference type="Proteomes" id="UP000321638">
    <property type="component" value="Unassembled WGS sequence"/>
</dbReference>
<dbReference type="CDD" id="cd02440">
    <property type="entry name" value="AdoMet_MTases"/>
    <property type="match status" value="1"/>
</dbReference>
<evidence type="ECO:0000256" key="1">
    <source>
        <dbReference type="ARBA" id="ARBA00022679"/>
    </source>
</evidence>
<dbReference type="InterPro" id="IPR029063">
    <property type="entry name" value="SAM-dependent_MTases_sf"/>
</dbReference>
<keyword evidence="4" id="KW-1185">Reference proteome</keyword>
<dbReference type="Gene3D" id="3.40.50.150">
    <property type="entry name" value="Vaccinia Virus protein VP39"/>
    <property type="match status" value="1"/>
</dbReference>
<dbReference type="OrthoDB" id="9804312at2"/>
<gene>
    <name evidence="3" type="ORF">FHP25_18680</name>
</gene>
<proteinExistence type="predicted"/>
<name>A0A5C8PJX7_9HYPH</name>
<dbReference type="GO" id="GO:0008168">
    <property type="term" value="F:methyltransferase activity"/>
    <property type="evidence" value="ECO:0007669"/>
    <property type="project" value="UniProtKB-KW"/>
</dbReference>
<dbReference type="AlphaFoldDB" id="A0A5C8PJX7"/>
<dbReference type="RefSeq" id="WP_147848478.1">
    <property type="nucleotide sequence ID" value="NZ_VDUZ01000021.1"/>
</dbReference>
<reference evidence="3 4" key="1">
    <citation type="submission" date="2019-06" db="EMBL/GenBank/DDBJ databases">
        <title>New taxonomy in bacterial strain CC-CFT640, isolated from vineyard.</title>
        <authorList>
            <person name="Lin S.-Y."/>
            <person name="Tsai C.-F."/>
            <person name="Young C.-C."/>
        </authorList>
    </citation>
    <scope>NUCLEOTIDE SEQUENCE [LARGE SCALE GENOMIC DNA]</scope>
    <source>
        <strain evidence="3 4">CC-CFT640</strain>
    </source>
</reference>
<protein>
    <submittedName>
        <fullName evidence="3">Class I SAM-dependent methyltransferase</fullName>
    </submittedName>
</protein>
<dbReference type="SUPFAM" id="SSF53335">
    <property type="entry name" value="S-adenosyl-L-methionine-dependent methyltransferases"/>
    <property type="match status" value="1"/>
</dbReference>
<keyword evidence="3" id="KW-0489">Methyltransferase</keyword>
<sequence>MGSFYDGVGSIFVEAYDAFHGAGQHPLAGDIAFYERLARATGGPVLELGCGTGRVALPLATAGLDITGVDTAEAMLAIARGKRQAAPAPVRDRLTLLHGDMTRLDLGQRFGCVIVPFRSFQQLLTADLQRQALHVIRRHLRPAGRLALHLYDPRLDVLIGDGGVGPVLAGMHPATGRYYEADVLSCRLDHVAQVRHDLWRYTEHDGNGAVIASATRELAVRWTYRWELRYLLELCGFSVRTEHSDFFGAPPAYGKELIVVAALGDDGDG</sequence>
<evidence type="ECO:0000313" key="3">
    <source>
        <dbReference type="EMBL" id="TXL73953.1"/>
    </source>
</evidence>
<dbReference type="InterPro" id="IPR041698">
    <property type="entry name" value="Methyltransf_25"/>
</dbReference>
<dbReference type="GO" id="GO:0032259">
    <property type="term" value="P:methylation"/>
    <property type="evidence" value="ECO:0007669"/>
    <property type="project" value="UniProtKB-KW"/>
</dbReference>
<organism evidence="3 4">
    <name type="scientific">Vineibacter terrae</name>
    <dbReference type="NCBI Taxonomy" id="2586908"/>
    <lineage>
        <taxon>Bacteria</taxon>
        <taxon>Pseudomonadati</taxon>
        <taxon>Pseudomonadota</taxon>
        <taxon>Alphaproteobacteria</taxon>
        <taxon>Hyphomicrobiales</taxon>
        <taxon>Vineibacter</taxon>
    </lineage>
</organism>
<evidence type="ECO:0000259" key="2">
    <source>
        <dbReference type="Pfam" id="PF13649"/>
    </source>
</evidence>
<keyword evidence="1 3" id="KW-0808">Transferase</keyword>
<accession>A0A5C8PJX7</accession>
<comment type="caution">
    <text evidence="3">The sequence shown here is derived from an EMBL/GenBank/DDBJ whole genome shotgun (WGS) entry which is preliminary data.</text>
</comment>
<feature type="domain" description="Methyltransferase" evidence="2">
    <location>
        <begin position="45"/>
        <end position="144"/>
    </location>
</feature>
<dbReference type="EMBL" id="VDUZ01000021">
    <property type="protein sequence ID" value="TXL73953.1"/>
    <property type="molecule type" value="Genomic_DNA"/>
</dbReference>
<dbReference type="Pfam" id="PF13649">
    <property type="entry name" value="Methyltransf_25"/>
    <property type="match status" value="1"/>
</dbReference>
<dbReference type="PANTHER" id="PTHR43861">
    <property type="entry name" value="TRANS-ACONITATE 2-METHYLTRANSFERASE-RELATED"/>
    <property type="match status" value="1"/>
</dbReference>
<evidence type="ECO:0000313" key="4">
    <source>
        <dbReference type="Proteomes" id="UP000321638"/>
    </source>
</evidence>